<gene>
    <name evidence="1" type="ORF">PXEA_LOCUS22017</name>
</gene>
<reference evidence="1" key="1">
    <citation type="submission" date="2018-11" db="EMBL/GenBank/DDBJ databases">
        <authorList>
            <consortium name="Pathogen Informatics"/>
        </authorList>
    </citation>
    <scope>NUCLEOTIDE SEQUENCE</scope>
</reference>
<dbReference type="EMBL" id="CAAALY010096114">
    <property type="protein sequence ID" value="VEL28577.1"/>
    <property type="molecule type" value="Genomic_DNA"/>
</dbReference>
<accession>A0A3S5AU93</accession>
<name>A0A3S5AU93_9PLAT</name>
<keyword evidence="2" id="KW-1185">Reference proteome</keyword>
<dbReference type="AlphaFoldDB" id="A0A3S5AU93"/>
<comment type="caution">
    <text evidence="1">The sequence shown here is derived from an EMBL/GenBank/DDBJ whole genome shotgun (WGS) entry which is preliminary data.</text>
</comment>
<evidence type="ECO:0000313" key="2">
    <source>
        <dbReference type="Proteomes" id="UP000784294"/>
    </source>
</evidence>
<protein>
    <submittedName>
        <fullName evidence="1">Uncharacterized protein</fullName>
    </submittedName>
</protein>
<dbReference type="Proteomes" id="UP000784294">
    <property type="component" value="Unassembled WGS sequence"/>
</dbReference>
<sequence length="73" mass="8252">MSAYLPTCKQVSMRTIVFVCVHECIRPFHQKAPGTVQTFGSIHINHQPERRFCISLRQAGSARGKRFTKSFGA</sequence>
<proteinExistence type="predicted"/>
<organism evidence="1 2">
    <name type="scientific">Protopolystoma xenopodis</name>
    <dbReference type="NCBI Taxonomy" id="117903"/>
    <lineage>
        <taxon>Eukaryota</taxon>
        <taxon>Metazoa</taxon>
        <taxon>Spiralia</taxon>
        <taxon>Lophotrochozoa</taxon>
        <taxon>Platyhelminthes</taxon>
        <taxon>Monogenea</taxon>
        <taxon>Polyopisthocotylea</taxon>
        <taxon>Polystomatidea</taxon>
        <taxon>Polystomatidae</taxon>
        <taxon>Protopolystoma</taxon>
    </lineage>
</organism>
<evidence type="ECO:0000313" key="1">
    <source>
        <dbReference type="EMBL" id="VEL28577.1"/>
    </source>
</evidence>